<dbReference type="InParanoid" id="A0A507AZI0"/>
<protein>
    <recommendedName>
        <fullName evidence="4">Cyclase</fullName>
    </recommendedName>
</protein>
<dbReference type="GO" id="GO:0019441">
    <property type="term" value="P:L-tryptophan catabolic process to kynurenine"/>
    <property type="evidence" value="ECO:0007669"/>
    <property type="project" value="InterPro"/>
</dbReference>
<sequence>MPCPPEFPEFSDLPLDPTHPPHAAWGVWGEKDRLGTLNHLTPDHVLQAVKEVRTGVRIGLNLPLKQNFLRPSFRSPPTHEIYSIAHNMHDDCIQFNTQTSSQWDGFGHCGYVDGLFYNGTTAAQVRSVNSPIGIEAWSHQGIVGRGVLVDFARYAKRHNLSYNPTSRAEITLNQLQSAAEECRINFRPGDILVLRTGFVQACQAKSYDEQQKMSLENPGQYPGLSSSVETLRWLWDNKFAACCGDCPSFEAWPPKGGSMHEILLAGFGMPIGELFDLDELARHCEAVQRWTFLVTSSPLNIEGGVASPPNALAIF</sequence>
<dbReference type="GeneID" id="41971341"/>
<evidence type="ECO:0000313" key="3">
    <source>
        <dbReference type="Proteomes" id="UP000319257"/>
    </source>
</evidence>
<accession>A0A507AZI0</accession>
<dbReference type="OrthoDB" id="5396at2759"/>
<dbReference type="GO" id="GO:0004061">
    <property type="term" value="F:arylformamidase activity"/>
    <property type="evidence" value="ECO:0007669"/>
    <property type="project" value="InterPro"/>
</dbReference>
<name>A0A507AZI0_9PEZI</name>
<dbReference type="PANTHER" id="PTHR34861">
    <property type="match status" value="1"/>
</dbReference>
<reference evidence="2 3" key="1">
    <citation type="submission" date="2019-06" db="EMBL/GenBank/DDBJ databases">
        <title>Draft genome sequence of the filamentous fungus Phialemoniopsis curvata isolated from diesel fuel.</title>
        <authorList>
            <person name="Varaljay V.A."/>
            <person name="Lyon W.J."/>
            <person name="Crouch A.L."/>
            <person name="Drake C.E."/>
            <person name="Hollomon J.M."/>
            <person name="Nadeau L.J."/>
            <person name="Nunn H.S."/>
            <person name="Stevenson B.S."/>
            <person name="Bojanowski C.L."/>
            <person name="Crookes-Goodson W.J."/>
        </authorList>
    </citation>
    <scope>NUCLEOTIDE SEQUENCE [LARGE SCALE GENOMIC DNA]</scope>
    <source>
        <strain evidence="2 3">D216</strain>
    </source>
</reference>
<dbReference type="RefSeq" id="XP_030997956.1">
    <property type="nucleotide sequence ID" value="XM_031138244.1"/>
</dbReference>
<proteinExistence type="inferred from homology"/>
<dbReference type="AlphaFoldDB" id="A0A507AZI0"/>
<organism evidence="2 3">
    <name type="scientific">Thyridium curvatum</name>
    <dbReference type="NCBI Taxonomy" id="1093900"/>
    <lineage>
        <taxon>Eukaryota</taxon>
        <taxon>Fungi</taxon>
        <taxon>Dikarya</taxon>
        <taxon>Ascomycota</taxon>
        <taxon>Pezizomycotina</taxon>
        <taxon>Sordariomycetes</taxon>
        <taxon>Sordariomycetidae</taxon>
        <taxon>Thyridiales</taxon>
        <taxon>Thyridiaceae</taxon>
        <taxon>Thyridium</taxon>
    </lineage>
</organism>
<dbReference type="SUPFAM" id="SSF102198">
    <property type="entry name" value="Putative cyclase"/>
    <property type="match status" value="1"/>
</dbReference>
<dbReference type="Gene3D" id="3.50.30.50">
    <property type="entry name" value="Putative cyclase"/>
    <property type="match status" value="1"/>
</dbReference>
<gene>
    <name evidence="2" type="ORF">E0L32_003894</name>
</gene>
<dbReference type="InterPro" id="IPR007325">
    <property type="entry name" value="KFase/CYL"/>
</dbReference>
<dbReference type="EMBL" id="SKBQ01000018">
    <property type="protein sequence ID" value="TPX16245.1"/>
    <property type="molecule type" value="Genomic_DNA"/>
</dbReference>
<dbReference type="Proteomes" id="UP000319257">
    <property type="component" value="Unassembled WGS sequence"/>
</dbReference>
<evidence type="ECO:0000313" key="2">
    <source>
        <dbReference type="EMBL" id="TPX16245.1"/>
    </source>
</evidence>
<evidence type="ECO:0000256" key="1">
    <source>
        <dbReference type="ARBA" id="ARBA00007865"/>
    </source>
</evidence>
<dbReference type="PANTHER" id="PTHR34861:SF11">
    <property type="entry name" value="CYCLASE"/>
    <property type="match status" value="1"/>
</dbReference>
<comment type="similarity">
    <text evidence="1">Belongs to the Cyclase 1 superfamily.</text>
</comment>
<dbReference type="InterPro" id="IPR037175">
    <property type="entry name" value="KFase_sf"/>
</dbReference>
<comment type="caution">
    <text evidence="2">The sequence shown here is derived from an EMBL/GenBank/DDBJ whole genome shotgun (WGS) entry which is preliminary data.</text>
</comment>
<evidence type="ECO:0008006" key="4">
    <source>
        <dbReference type="Google" id="ProtNLM"/>
    </source>
</evidence>
<keyword evidence="3" id="KW-1185">Reference proteome</keyword>
<dbReference type="Pfam" id="PF04199">
    <property type="entry name" value="Cyclase"/>
    <property type="match status" value="1"/>
</dbReference>